<accession>A0A9X2GB75</accession>
<evidence type="ECO:0000313" key="3">
    <source>
        <dbReference type="Proteomes" id="UP001139648"/>
    </source>
</evidence>
<organism evidence="2 3">
    <name type="scientific">Nonomuraea thailandensis</name>
    <dbReference type="NCBI Taxonomy" id="1188745"/>
    <lineage>
        <taxon>Bacteria</taxon>
        <taxon>Bacillati</taxon>
        <taxon>Actinomycetota</taxon>
        <taxon>Actinomycetes</taxon>
        <taxon>Streptosporangiales</taxon>
        <taxon>Streptosporangiaceae</taxon>
        <taxon>Nonomuraea</taxon>
    </lineage>
</organism>
<name>A0A9X2GB75_9ACTN</name>
<proteinExistence type="predicted"/>
<protein>
    <submittedName>
        <fullName evidence="2">Uncharacterized protein</fullName>
    </submittedName>
</protein>
<sequence length="114" mass="11629">MAHVAVSADGATTGFQPDVTRFYRLAQTWKEDLTLAGADAVLAQEQALAGGDLSGPAPGGPCRPSWTAAAGSAGGRRCARPGWWTRSACSTRAWPASMPPASGKATAPPPRPSP</sequence>
<dbReference type="EMBL" id="JAMZEB010000002">
    <property type="protein sequence ID" value="MCP2354525.1"/>
    <property type="molecule type" value="Genomic_DNA"/>
</dbReference>
<dbReference type="Proteomes" id="UP001139648">
    <property type="component" value="Unassembled WGS sequence"/>
</dbReference>
<keyword evidence="3" id="KW-1185">Reference proteome</keyword>
<dbReference type="RefSeq" id="WP_253741002.1">
    <property type="nucleotide sequence ID" value="NZ_BAABKA010000048.1"/>
</dbReference>
<reference evidence="2" key="1">
    <citation type="submission" date="2022-06" db="EMBL/GenBank/DDBJ databases">
        <title>Sequencing the genomes of 1000 actinobacteria strains.</title>
        <authorList>
            <person name="Klenk H.-P."/>
        </authorList>
    </citation>
    <scope>NUCLEOTIDE SEQUENCE</scope>
    <source>
        <strain evidence="2">DSM 46694</strain>
    </source>
</reference>
<evidence type="ECO:0000256" key="1">
    <source>
        <dbReference type="SAM" id="MobiDB-lite"/>
    </source>
</evidence>
<dbReference type="AlphaFoldDB" id="A0A9X2GB75"/>
<gene>
    <name evidence="2" type="ORF">HD597_001545</name>
</gene>
<feature type="region of interest" description="Disordered" evidence="1">
    <location>
        <begin position="90"/>
        <end position="114"/>
    </location>
</feature>
<comment type="caution">
    <text evidence="2">The sequence shown here is derived from an EMBL/GenBank/DDBJ whole genome shotgun (WGS) entry which is preliminary data.</text>
</comment>
<feature type="region of interest" description="Disordered" evidence="1">
    <location>
        <begin position="52"/>
        <end position="78"/>
    </location>
</feature>
<evidence type="ECO:0000313" key="2">
    <source>
        <dbReference type="EMBL" id="MCP2354525.1"/>
    </source>
</evidence>